<dbReference type="EMBL" id="CAVNYO010000130">
    <property type="protein sequence ID" value="CAK5267670.1"/>
    <property type="molecule type" value="Genomic_DNA"/>
</dbReference>
<dbReference type="PANTHER" id="PTHR36578">
    <property type="entry name" value="CHROMOSOME 15, WHOLE GENOME SHOTGUN SEQUENCE"/>
    <property type="match status" value="1"/>
</dbReference>
<organism evidence="1 2">
    <name type="scientific">Mycena citricolor</name>
    <dbReference type="NCBI Taxonomy" id="2018698"/>
    <lineage>
        <taxon>Eukaryota</taxon>
        <taxon>Fungi</taxon>
        <taxon>Dikarya</taxon>
        <taxon>Basidiomycota</taxon>
        <taxon>Agaricomycotina</taxon>
        <taxon>Agaricomycetes</taxon>
        <taxon>Agaricomycetidae</taxon>
        <taxon>Agaricales</taxon>
        <taxon>Marasmiineae</taxon>
        <taxon>Mycenaceae</taxon>
        <taxon>Mycena</taxon>
    </lineage>
</organism>
<dbReference type="AlphaFoldDB" id="A0AAD2JXP7"/>
<comment type="caution">
    <text evidence="1">The sequence shown here is derived from an EMBL/GenBank/DDBJ whole genome shotgun (WGS) entry which is preliminary data.</text>
</comment>
<dbReference type="Proteomes" id="UP001295794">
    <property type="component" value="Unassembled WGS sequence"/>
</dbReference>
<proteinExistence type="predicted"/>
<evidence type="ECO:0008006" key="3">
    <source>
        <dbReference type="Google" id="ProtNLM"/>
    </source>
</evidence>
<keyword evidence="2" id="KW-1185">Reference proteome</keyword>
<reference evidence="1" key="1">
    <citation type="submission" date="2023-11" db="EMBL/GenBank/DDBJ databases">
        <authorList>
            <person name="De Vega J J."/>
            <person name="De Vega J J."/>
        </authorList>
    </citation>
    <scope>NUCLEOTIDE SEQUENCE</scope>
</reference>
<name>A0AAD2JXP7_9AGAR</name>
<accession>A0AAD2JXP7</accession>
<protein>
    <recommendedName>
        <fullName evidence="3">Fruit-body specific protein a</fullName>
    </recommendedName>
</protein>
<evidence type="ECO:0000313" key="1">
    <source>
        <dbReference type="EMBL" id="CAK5267670.1"/>
    </source>
</evidence>
<gene>
    <name evidence="1" type="ORF">MYCIT1_LOCUS10379</name>
</gene>
<dbReference type="PANTHER" id="PTHR36578:SF1">
    <property type="entry name" value="APPLE DOMAIN-CONTAINING PROTEIN"/>
    <property type="match status" value="1"/>
</dbReference>
<evidence type="ECO:0000313" key="2">
    <source>
        <dbReference type="Proteomes" id="UP001295794"/>
    </source>
</evidence>
<sequence>MSQNVPIWYGSFLLALRPELFEGVQASSINGCRKTTEQHDSTKMFPSPKSLLFLAGLLLHATADYTLAPALQGANDTSTPLNPPDVPSNFTDADLIANTAGVVSQKTGAPSDSTPPDLAQAPTKLTAYDGTLFVSYIASDPVDVAATGNGGLDNYVILFDGRPDGNSSAKAENIAEDAAIVGTAYLTYKLVSNDSYIDHGMPECAAFCDSTPGCVFFNIYTEMYNPLLDYVFTEKSNLKCVLYGEVHGASEKTNFGGQQLAPPPSPPTKIIHSSGFASRAAMEPSVPAGYELVFGPISAANNAPAYMGFAFLDRYDPSACAQMCNQRQADDKGGACKFFNIWRAMVNDTPKTYTCSMYYEPTNASTATNTGQGDLKVTMSRGYRRISHISDGTFESYTCSDGGVFCFTEQAAGWKGLSTTGGSLDATIFHYAPYAHMGTGCALLGCAFGTDNHTGMLVPTSSFSALTKDKTYEVQLFSSSMYSGMELEANSLLQVIWNGVMVGNVTAGYSDWKYHAFSVTALGGGQDKLVLQGGSAPAYVFIDDVYVFLI</sequence>